<dbReference type="AlphaFoldDB" id="A0A4Y2A435"/>
<dbReference type="Proteomes" id="UP000499080">
    <property type="component" value="Unassembled WGS sequence"/>
</dbReference>
<sequence length="120" mass="13398">MPLPSPGPGSALDMWAKENLMVCGAARGIRWRECEFLLGFLVELIAEYCNPFVFNLSTSFAFTVDRRMEFLAHPRSVSSLTAFFLLSFASSAKNNSAEEIFTSVTMWLICSTSRLIRCGL</sequence>
<dbReference type="EMBL" id="BGPR01000004">
    <property type="protein sequence ID" value="GBL74135.1"/>
    <property type="molecule type" value="Genomic_DNA"/>
</dbReference>
<proteinExistence type="predicted"/>
<comment type="caution">
    <text evidence="1">The sequence shown here is derived from an EMBL/GenBank/DDBJ whole genome shotgun (WGS) entry which is preliminary data.</text>
</comment>
<accession>A0A4Y2A435</accession>
<evidence type="ECO:0000313" key="1">
    <source>
        <dbReference type="EMBL" id="GBL74135.1"/>
    </source>
</evidence>
<gene>
    <name evidence="1" type="ORF">AVEN_231026_1</name>
</gene>
<reference evidence="1 2" key="1">
    <citation type="journal article" date="2019" name="Sci. Rep.">
        <title>Orb-weaving spider Araneus ventricosus genome elucidates the spidroin gene catalogue.</title>
        <authorList>
            <person name="Kono N."/>
            <person name="Nakamura H."/>
            <person name="Ohtoshi R."/>
            <person name="Moran D.A.P."/>
            <person name="Shinohara A."/>
            <person name="Yoshida Y."/>
            <person name="Fujiwara M."/>
            <person name="Mori M."/>
            <person name="Tomita M."/>
            <person name="Arakawa K."/>
        </authorList>
    </citation>
    <scope>NUCLEOTIDE SEQUENCE [LARGE SCALE GENOMIC DNA]</scope>
</reference>
<keyword evidence="2" id="KW-1185">Reference proteome</keyword>
<evidence type="ECO:0000313" key="2">
    <source>
        <dbReference type="Proteomes" id="UP000499080"/>
    </source>
</evidence>
<name>A0A4Y2A435_ARAVE</name>
<organism evidence="1 2">
    <name type="scientific">Araneus ventricosus</name>
    <name type="common">Orbweaver spider</name>
    <name type="synonym">Epeira ventricosa</name>
    <dbReference type="NCBI Taxonomy" id="182803"/>
    <lineage>
        <taxon>Eukaryota</taxon>
        <taxon>Metazoa</taxon>
        <taxon>Ecdysozoa</taxon>
        <taxon>Arthropoda</taxon>
        <taxon>Chelicerata</taxon>
        <taxon>Arachnida</taxon>
        <taxon>Araneae</taxon>
        <taxon>Araneomorphae</taxon>
        <taxon>Entelegynae</taxon>
        <taxon>Araneoidea</taxon>
        <taxon>Araneidae</taxon>
        <taxon>Araneus</taxon>
    </lineage>
</organism>
<protein>
    <submittedName>
        <fullName evidence="1">Uncharacterized protein</fullName>
    </submittedName>
</protein>